<dbReference type="STRING" id="1166337.SAMN05192580_0288"/>
<dbReference type="AlphaFoldDB" id="A0A1I6JHW0"/>
<gene>
    <name evidence="1" type="ORF">SAMN05192580_0288</name>
</gene>
<accession>A0A1I6JHW0</accession>
<name>A0A1I6JHW0_9SPHN</name>
<sequence length="246" mass="26758">MADAVQLIVDADVAGLQARLVFNDAWEEIVDGAERTRFAARLGSWAQPGPNRLVVQWRPLAAPSAAPPVLMVQLRKATPAASETLARFERTAEAPTTGATQLDIAFEPVQHWAWLDAERRAALTPDDRAEITALMRRLYDALVARSVPALTDLLRHSISEQAVAHGGTPEDMIADFEESMGERMDERWQVRPVDPNALAMTPKGEGRLVHVTGAGGAPALAAMSGRGPWFLSPYVARIGGVWQIVR</sequence>
<keyword evidence="2" id="KW-1185">Reference proteome</keyword>
<proteinExistence type="predicted"/>
<dbReference type="Proteomes" id="UP000198824">
    <property type="component" value="Unassembled WGS sequence"/>
</dbReference>
<dbReference type="RefSeq" id="WP_165611168.1">
    <property type="nucleotide sequence ID" value="NZ_FOZG01000001.1"/>
</dbReference>
<evidence type="ECO:0000313" key="1">
    <source>
        <dbReference type="EMBL" id="SFR78501.1"/>
    </source>
</evidence>
<evidence type="ECO:0000313" key="2">
    <source>
        <dbReference type="Proteomes" id="UP000198824"/>
    </source>
</evidence>
<organism evidence="1 2">
    <name type="scientific">Sphingomonas jatrophae</name>
    <dbReference type="NCBI Taxonomy" id="1166337"/>
    <lineage>
        <taxon>Bacteria</taxon>
        <taxon>Pseudomonadati</taxon>
        <taxon>Pseudomonadota</taxon>
        <taxon>Alphaproteobacteria</taxon>
        <taxon>Sphingomonadales</taxon>
        <taxon>Sphingomonadaceae</taxon>
        <taxon>Sphingomonas</taxon>
    </lineage>
</organism>
<protein>
    <submittedName>
        <fullName evidence="1">Uncharacterized protein</fullName>
    </submittedName>
</protein>
<dbReference type="SUPFAM" id="SSF54427">
    <property type="entry name" value="NTF2-like"/>
    <property type="match status" value="1"/>
</dbReference>
<dbReference type="EMBL" id="FOZG01000001">
    <property type="protein sequence ID" value="SFR78501.1"/>
    <property type="molecule type" value="Genomic_DNA"/>
</dbReference>
<reference evidence="1 2" key="1">
    <citation type="submission" date="2016-10" db="EMBL/GenBank/DDBJ databases">
        <authorList>
            <person name="de Groot N.N."/>
        </authorList>
    </citation>
    <scope>NUCLEOTIDE SEQUENCE [LARGE SCALE GENOMIC DNA]</scope>
    <source>
        <strain evidence="1 2">S5-249</strain>
    </source>
</reference>
<dbReference type="InterPro" id="IPR032710">
    <property type="entry name" value="NTF2-like_dom_sf"/>
</dbReference>